<evidence type="ECO:0000313" key="2">
    <source>
        <dbReference type="EMBL" id="MBX30028.1"/>
    </source>
</evidence>
<dbReference type="EMBL" id="GGEC01049544">
    <property type="protein sequence ID" value="MBX30028.1"/>
    <property type="molecule type" value="Transcribed_RNA"/>
</dbReference>
<keyword evidence="1" id="KW-0812">Transmembrane</keyword>
<proteinExistence type="predicted"/>
<dbReference type="AlphaFoldDB" id="A0A2P2MII2"/>
<protein>
    <submittedName>
        <fullName evidence="2">Uncharacterized protein</fullName>
    </submittedName>
</protein>
<feature type="transmembrane region" description="Helical" evidence="1">
    <location>
        <begin position="41"/>
        <end position="63"/>
    </location>
</feature>
<reference evidence="2" key="1">
    <citation type="submission" date="2018-02" db="EMBL/GenBank/DDBJ databases">
        <title>Rhizophora mucronata_Transcriptome.</title>
        <authorList>
            <person name="Meera S.P."/>
            <person name="Sreeshan A."/>
            <person name="Augustine A."/>
        </authorList>
    </citation>
    <scope>NUCLEOTIDE SEQUENCE</scope>
    <source>
        <tissue evidence="2">Leaf</tissue>
    </source>
</reference>
<evidence type="ECO:0000256" key="1">
    <source>
        <dbReference type="SAM" id="Phobius"/>
    </source>
</evidence>
<accession>A0A2P2MII2</accession>
<keyword evidence="1" id="KW-1133">Transmembrane helix</keyword>
<name>A0A2P2MII2_RHIMU</name>
<keyword evidence="1" id="KW-0472">Membrane</keyword>
<organism evidence="2">
    <name type="scientific">Rhizophora mucronata</name>
    <name type="common">Asiatic mangrove</name>
    <dbReference type="NCBI Taxonomy" id="61149"/>
    <lineage>
        <taxon>Eukaryota</taxon>
        <taxon>Viridiplantae</taxon>
        <taxon>Streptophyta</taxon>
        <taxon>Embryophyta</taxon>
        <taxon>Tracheophyta</taxon>
        <taxon>Spermatophyta</taxon>
        <taxon>Magnoliopsida</taxon>
        <taxon>eudicotyledons</taxon>
        <taxon>Gunneridae</taxon>
        <taxon>Pentapetalae</taxon>
        <taxon>rosids</taxon>
        <taxon>fabids</taxon>
        <taxon>Malpighiales</taxon>
        <taxon>Rhizophoraceae</taxon>
        <taxon>Rhizophora</taxon>
    </lineage>
</organism>
<sequence length="64" mass="7712">MKMARWRQPWQCLKWQPFVGLSGKPRSTVAYFVLVQEHTFFSFHPLIVLFCFSLLLVNVLYCFR</sequence>